<dbReference type="PANTHER" id="PTHR11686">
    <property type="entry name" value="GAMMA GLUTAMYL TRANSPEPTIDASE"/>
    <property type="match status" value="1"/>
</dbReference>
<dbReference type="Gene3D" id="3.60.20.40">
    <property type="match status" value="1"/>
</dbReference>
<dbReference type="InterPro" id="IPR043138">
    <property type="entry name" value="GGT_lsub"/>
</dbReference>
<sequence length="581" mass="63751">MVFESAGAGRPKNFSCILIVLLLLALKIVVNQCFIIQDDDRKWYYPNPTVARGAVVSNGGPCAAIGQKIMKKYGNAVDSLIATMICDGLACPYAMGVGGGFIATLYLKNESKVVTIIARETAPAASTADMFVNNFTLAQRGGLAVAVPGEMKGYWELYKKYGGKAPWKELFTDSIKLCEEGIPVDKDLAVEIRKTRDEIWKTPGLRKMLENDRGELAQYGDVIKLPTLAKTFKIIAEEGPDALYKGSLTAGFVKDIQDNGGIITEEDMNSYQVRWEEPVHLKLSSGLNFYSAGPPASGQILGFILRVLDNTFKPDMSLLTKVSIITETFKYAYAMRSQFGDPYFTNISQILQKINDQVFIDKVKQEILSDKTNNDPVHYGAHYYGNDDNGTANIVVIAPNGDAISATSTINTEFGSWVVSESTGILLNNQMDDFSTPGLVNSFGVPPSDTNFIKPGKRPQSSVCPTIFLDKNGDVRLVVGGAGGTKITTAVALTIISNIWHHKSIVEAVDLPRFHHQLMPMEWFYEPPVPKYIVWGMKARGHTVKLWDSYAVVTAISKNGEILSAASDRRRPGNTSYLLPP</sequence>
<keyword evidence="1" id="KW-0800">Toxin</keyword>
<dbReference type="Gene3D" id="1.10.246.130">
    <property type="match status" value="1"/>
</dbReference>
<dbReference type="FunFam" id="3.60.20.40:FF:000001">
    <property type="entry name" value="Gamma-glutamyltranspeptidase 1"/>
    <property type="match status" value="1"/>
</dbReference>
<evidence type="ECO:0000313" key="6">
    <source>
        <dbReference type="Proteomes" id="UP001152798"/>
    </source>
</evidence>
<dbReference type="GO" id="GO:0036374">
    <property type="term" value="F:glutathione hydrolase activity"/>
    <property type="evidence" value="ECO:0007669"/>
    <property type="project" value="InterPro"/>
</dbReference>
<keyword evidence="1" id="KW-1202">Platelet aggregation activating toxin</keyword>
<feature type="binding site" evidence="3">
    <location>
        <position position="119"/>
    </location>
    <ligand>
        <name>L-glutamate</name>
        <dbReference type="ChEBI" id="CHEBI:29985"/>
    </ligand>
</feature>
<feature type="binding site" evidence="3">
    <location>
        <begin position="409"/>
        <end position="411"/>
    </location>
    <ligand>
        <name>L-glutamate</name>
        <dbReference type="ChEBI" id="CHEBI:29985"/>
    </ligand>
</feature>
<feature type="chain" id="PRO_5040343119" evidence="4">
    <location>
        <begin position="33"/>
        <end position="581"/>
    </location>
</feature>
<evidence type="ECO:0000256" key="1">
    <source>
        <dbReference type="ARBA" id="ARBA00084097"/>
    </source>
</evidence>
<feature type="signal peptide" evidence="4">
    <location>
        <begin position="1"/>
        <end position="32"/>
    </location>
</feature>
<dbReference type="EMBL" id="OV725082">
    <property type="protein sequence ID" value="CAH1405357.1"/>
    <property type="molecule type" value="Genomic_DNA"/>
</dbReference>
<accession>A0A9P0MWT8</accession>
<gene>
    <name evidence="5" type="ORF">NEZAVI_LOCUS13589</name>
</gene>
<keyword evidence="1" id="KW-1199">Hemostasis impairing toxin</keyword>
<evidence type="ECO:0000256" key="3">
    <source>
        <dbReference type="PIRSR" id="PIRSR600101-2"/>
    </source>
</evidence>
<dbReference type="InterPro" id="IPR043137">
    <property type="entry name" value="GGT_ssub_C"/>
</dbReference>
<protein>
    <submittedName>
        <fullName evidence="5">Uncharacterized protein</fullName>
    </submittedName>
</protein>
<feature type="binding site" evidence="3">
    <location>
        <begin position="461"/>
        <end position="462"/>
    </location>
    <ligand>
        <name>L-glutamate</name>
        <dbReference type="ChEBI" id="CHEBI:29985"/>
    </ligand>
</feature>
<feature type="binding site" evidence="3">
    <location>
        <position position="484"/>
    </location>
    <ligand>
        <name>L-glutamate</name>
        <dbReference type="ChEBI" id="CHEBI:29985"/>
    </ligand>
</feature>
<dbReference type="Pfam" id="PF01019">
    <property type="entry name" value="G_glu_transpept"/>
    <property type="match status" value="1"/>
</dbReference>
<evidence type="ECO:0000256" key="2">
    <source>
        <dbReference type="PIRSR" id="PIRSR600101-1"/>
    </source>
</evidence>
<dbReference type="OrthoDB" id="1081007at2759"/>
<evidence type="ECO:0000256" key="4">
    <source>
        <dbReference type="SAM" id="SignalP"/>
    </source>
</evidence>
<dbReference type="Proteomes" id="UP001152798">
    <property type="component" value="Chromosome 6"/>
</dbReference>
<dbReference type="AlphaFoldDB" id="A0A9P0MWT8"/>
<evidence type="ECO:0000313" key="5">
    <source>
        <dbReference type="EMBL" id="CAH1405357.1"/>
    </source>
</evidence>
<dbReference type="GO" id="GO:0005886">
    <property type="term" value="C:plasma membrane"/>
    <property type="evidence" value="ECO:0007669"/>
    <property type="project" value="TreeGrafter"/>
</dbReference>
<keyword evidence="4" id="KW-0732">Signal</keyword>
<organism evidence="5 6">
    <name type="scientific">Nezara viridula</name>
    <name type="common">Southern green stink bug</name>
    <name type="synonym">Cimex viridulus</name>
    <dbReference type="NCBI Taxonomy" id="85310"/>
    <lineage>
        <taxon>Eukaryota</taxon>
        <taxon>Metazoa</taxon>
        <taxon>Ecdysozoa</taxon>
        <taxon>Arthropoda</taxon>
        <taxon>Hexapoda</taxon>
        <taxon>Insecta</taxon>
        <taxon>Pterygota</taxon>
        <taxon>Neoptera</taxon>
        <taxon>Paraneoptera</taxon>
        <taxon>Hemiptera</taxon>
        <taxon>Heteroptera</taxon>
        <taxon>Panheteroptera</taxon>
        <taxon>Pentatomomorpha</taxon>
        <taxon>Pentatomoidea</taxon>
        <taxon>Pentatomidae</taxon>
        <taxon>Pentatominae</taxon>
        <taxon>Nezara</taxon>
    </lineage>
</organism>
<dbReference type="GO" id="GO:0006751">
    <property type="term" value="P:glutathione catabolic process"/>
    <property type="evidence" value="ECO:0007669"/>
    <property type="project" value="InterPro"/>
</dbReference>
<name>A0A9P0MWT8_NEZVI</name>
<dbReference type="InterPro" id="IPR029055">
    <property type="entry name" value="Ntn_hydrolases_N"/>
</dbReference>
<proteinExistence type="predicted"/>
<dbReference type="PANTHER" id="PTHR11686:SF72">
    <property type="entry name" value="GAMMA-GLUTAMYL TRANSPEPTIDASE, ISOFORM A"/>
    <property type="match status" value="1"/>
</dbReference>
<dbReference type="NCBIfam" id="TIGR00066">
    <property type="entry name" value="g_glut_trans"/>
    <property type="match status" value="1"/>
</dbReference>
<dbReference type="InterPro" id="IPR000101">
    <property type="entry name" value="GGT_peptidase"/>
</dbReference>
<feature type="binding site" evidence="3">
    <location>
        <position position="433"/>
    </location>
    <ligand>
        <name>L-glutamate</name>
        <dbReference type="ChEBI" id="CHEBI:29985"/>
    </ligand>
</feature>
<reference evidence="5" key="1">
    <citation type="submission" date="2022-01" db="EMBL/GenBank/DDBJ databases">
        <authorList>
            <person name="King R."/>
        </authorList>
    </citation>
    <scope>NUCLEOTIDE SEQUENCE</scope>
</reference>
<keyword evidence="6" id="KW-1185">Reference proteome</keyword>
<feature type="active site" description="Nucleophile" evidence="2">
    <location>
        <position position="391"/>
    </location>
</feature>
<dbReference type="SUPFAM" id="SSF56235">
    <property type="entry name" value="N-terminal nucleophile aminohydrolases (Ntn hydrolases)"/>
    <property type="match status" value="1"/>
</dbReference>
<dbReference type="PRINTS" id="PR01210">
    <property type="entry name" value="GGTRANSPTASE"/>
</dbReference>